<reference evidence="3" key="1">
    <citation type="submission" date="2024-07" db="EMBL/GenBank/DDBJ databases">
        <title>Two chromosome-level genome assemblies of Korean endemic species Abeliophyllum distichum and Forsythia ovata (Oleaceae).</title>
        <authorList>
            <person name="Jang H."/>
        </authorList>
    </citation>
    <scope>NUCLEOTIDE SEQUENCE [LARGE SCALE GENOMIC DNA]</scope>
</reference>
<accession>A0ABD1WPB4</accession>
<comment type="caution">
    <text evidence="2">The sequence shown here is derived from an EMBL/GenBank/DDBJ whole genome shotgun (WGS) entry which is preliminary data.</text>
</comment>
<proteinExistence type="predicted"/>
<gene>
    <name evidence="2" type="ORF">Fot_05128</name>
</gene>
<keyword evidence="1" id="KW-1133">Transmembrane helix</keyword>
<dbReference type="Proteomes" id="UP001604277">
    <property type="component" value="Unassembled WGS sequence"/>
</dbReference>
<feature type="transmembrane region" description="Helical" evidence="1">
    <location>
        <begin position="12"/>
        <end position="30"/>
    </location>
</feature>
<evidence type="ECO:0000256" key="1">
    <source>
        <dbReference type="SAM" id="Phobius"/>
    </source>
</evidence>
<organism evidence="2 3">
    <name type="scientific">Forsythia ovata</name>
    <dbReference type="NCBI Taxonomy" id="205694"/>
    <lineage>
        <taxon>Eukaryota</taxon>
        <taxon>Viridiplantae</taxon>
        <taxon>Streptophyta</taxon>
        <taxon>Embryophyta</taxon>
        <taxon>Tracheophyta</taxon>
        <taxon>Spermatophyta</taxon>
        <taxon>Magnoliopsida</taxon>
        <taxon>eudicotyledons</taxon>
        <taxon>Gunneridae</taxon>
        <taxon>Pentapetalae</taxon>
        <taxon>asterids</taxon>
        <taxon>lamiids</taxon>
        <taxon>Lamiales</taxon>
        <taxon>Oleaceae</taxon>
        <taxon>Forsythieae</taxon>
        <taxon>Forsythia</taxon>
    </lineage>
</organism>
<protein>
    <submittedName>
        <fullName evidence="2">Uncharacterized protein</fullName>
    </submittedName>
</protein>
<evidence type="ECO:0000313" key="3">
    <source>
        <dbReference type="Proteomes" id="UP001604277"/>
    </source>
</evidence>
<keyword evidence="1" id="KW-0472">Membrane</keyword>
<dbReference type="EMBL" id="JBFOLJ010000002">
    <property type="protein sequence ID" value="KAL2551509.1"/>
    <property type="molecule type" value="Genomic_DNA"/>
</dbReference>
<sequence length="139" mass="15545">MQWRRRVDEAKYQILFALSMILTNVAYYFIPLVSVMFAGHLGELELTSSKFANSWGAVSGFAFMVKSLQILSILSTLITGLAFANCVFSISIEIEGTNVPLRVLVGFTEDTTTHALETTTPTFLSQLQRLLPTNHCHFH</sequence>
<keyword evidence="3" id="KW-1185">Reference proteome</keyword>
<feature type="transmembrane region" description="Helical" evidence="1">
    <location>
        <begin position="70"/>
        <end position="92"/>
    </location>
</feature>
<evidence type="ECO:0000313" key="2">
    <source>
        <dbReference type="EMBL" id="KAL2551509.1"/>
    </source>
</evidence>
<name>A0ABD1WPB4_9LAMI</name>
<dbReference type="AlphaFoldDB" id="A0ABD1WPB4"/>
<keyword evidence="1" id="KW-0812">Transmembrane</keyword>